<dbReference type="InterPro" id="IPR002035">
    <property type="entry name" value="VWF_A"/>
</dbReference>
<dbReference type="FunFam" id="3.40.50.410:FF:000162">
    <property type="entry name" value="Predicted protein"/>
    <property type="match status" value="1"/>
</dbReference>
<accession>A9V2D2</accession>
<dbReference type="FunFam" id="3.40.50.300:FF:002701">
    <property type="entry name" value="Predicted protein"/>
    <property type="match status" value="1"/>
</dbReference>
<dbReference type="InterPro" id="IPR027417">
    <property type="entry name" value="P-loop_NTPase"/>
</dbReference>
<evidence type="ECO:0000259" key="5">
    <source>
        <dbReference type="PROSITE" id="PS51196"/>
    </source>
</evidence>
<proteinExistence type="predicted"/>
<dbReference type="PROSITE" id="PS51196">
    <property type="entry name" value="SECA_MOTOR_DEAD"/>
    <property type="match status" value="1"/>
</dbReference>
<dbReference type="SUPFAM" id="SSF52540">
    <property type="entry name" value="P-loop containing nucleoside triphosphate hydrolases"/>
    <property type="match status" value="2"/>
</dbReference>
<dbReference type="PANTHER" id="PTHR30612:SF0">
    <property type="entry name" value="CHLOROPLAST PROTEIN-TRANSPORTING ATPASE"/>
    <property type="match status" value="1"/>
</dbReference>
<evidence type="ECO:0000259" key="4">
    <source>
        <dbReference type="PROSITE" id="PS50234"/>
    </source>
</evidence>
<dbReference type="GO" id="GO:0006886">
    <property type="term" value="P:intracellular protein transport"/>
    <property type="evidence" value="ECO:0007669"/>
    <property type="project" value="InterPro"/>
</dbReference>
<dbReference type="Pfam" id="PF13519">
    <property type="entry name" value="VWA_2"/>
    <property type="match status" value="1"/>
</dbReference>
<dbReference type="EMBL" id="CH991555">
    <property type="protein sequence ID" value="EDQ88355.1"/>
    <property type="molecule type" value="Genomic_DNA"/>
</dbReference>
<dbReference type="Proteomes" id="UP000001357">
    <property type="component" value="Unassembled WGS sequence"/>
</dbReference>
<evidence type="ECO:0000256" key="1">
    <source>
        <dbReference type="ARBA" id="ARBA00022927"/>
    </source>
</evidence>
<evidence type="ECO:0000256" key="2">
    <source>
        <dbReference type="ARBA" id="ARBA00023010"/>
    </source>
</evidence>
<dbReference type="GeneID" id="5892105"/>
<dbReference type="Gene3D" id="3.40.50.300">
    <property type="entry name" value="P-loop containing nucleotide triphosphate hydrolases"/>
    <property type="match status" value="2"/>
</dbReference>
<dbReference type="SMART" id="SM00327">
    <property type="entry name" value="VWA"/>
    <property type="match status" value="1"/>
</dbReference>
<dbReference type="InterPro" id="IPR000185">
    <property type="entry name" value="SecA"/>
</dbReference>
<keyword evidence="2" id="KW-0811">Translocation</keyword>
<dbReference type="RefSeq" id="XP_001746948.1">
    <property type="nucleotide sequence ID" value="XM_001746896.1"/>
</dbReference>
<name>A9V2D2_MONBE</name>
<gene>
    <name evidence="6" type="ORF">MONBRDRAFT_9192</name>
</gene>
<evidence type="ECO:0000313" key="6">
    <source>
        <dbReference type="EMBL" id="EDQ88355.1"/>
    </source>
</evidence>
<feature type="domain" description="SecA family profile" evidence="5">
    <location>
        <begin position="1716"/>
        <end position="2283"/>
    </location>
</feature>
<feature type="domain" description="VWFA" evidence="4">
    <location>
        <begin position="2348"/>
        <end position="2545"/>
    </location>
</feature>
<evidence type="ECO:0000256" key="3">
    <source>
        <dbReference type="SAM" id="MobiDB-lite"/>
    </source>
</evidence>
<feature type="compositionally biased region" description="Acidic residues" evidence="3">
    <location>
        <begin position="83"/>
        <end position="108"/>
    </location>
</feature>
<reference evidence="6 7" key="1">
    <citation type="journal article" date="2008" name="Nature">
        <title>The genome of the choanoflagellate Monosiga brevicollis and the origin of metazoans.</title>
        <authorList>
            <consortium name="JGI Sequencing"/>
            <person name="King N."/>
            <person name="Westbrook M.J."/>
            <person name="Young S.L."/>
            <person name="Kuo A."/>
            <person name="Abedin M."/>
            <person name="Chapman J."/>
            <person name="Fairclough S."/>
            <person name="Hellsten U."/>
            <person name="Isogai Y."/>
            <person name="Letunic I."/>
            <person name="Marr M."/>
            <person name="Pincus D."/>
            <person name="Putnam N."/>
            <person name="Rokas A."/>
            <person name="Wright K.J."/>
            <person name="Zuzow R."/>
            <person name="Dirks W."/>
            <person name="Good M."/>
            <person name="Goodstein D."/>
            <person name="Lemons D."/>
            <person name="Li W."/>
            <person name="Lyons J.B."/>
            <person name="Morris A."/>
            <person name="Nichols S."/>
            <person name="Richter D.J."/>
            <person name="Salamov A."/>
            <person name="Bork P."/>
            <person name="Lim W.A."/>
            <person name="Manning G."/>
            <person name="Miller W.T."/>
            <person name="McGinnis W."/>
            <person name="Shapiro H."/>
            <person name="Tjian R."/>
            <person name="Grigoriev I.V."/>
            <person name="Rokhsar D."/>
        </authorList>
    </citation>
    <scope>NUCLEOTIDE SEQUENCE [LARGE SCALE GENOMIC DNA]</scope>
    <source>
        <strain evidence="7">MX1 / ATCC 50154</strain>
    </source>
</reference>
<organism evidence="6 7">
    <name type="scientific">Monosiga brevicollis</name>
    <name type="common">Choanoflagellate</name>
    <dbReference type="NCBI Taxonomy" id="81824"/>
    <lineage>
        <taxon>Eukaryota</taxon>
        <taxon>Choanoflagellata</taxon>
        <taxon>Craspedida</taxon>
        <taxon>Salpingoecidae</taxon>
        <taxon>Monosiga</taxon>
    </lineage>
</organism>
<dbReference type="PROSITE" id="PS50234">
    <property type="entry name" value="VWFA"/>
    <property type="match status" value="1"/>
</dbReference>
<dbReference type="SUPFAM" id="SSF53300">
    <property type="entry name" value="vWA-like"/>
    <property type="match status" value="1"/>
</dbReference>
<dbReference type="Gene3D" id="3.40.50.410">
    <property type="entry name" value="von Willebrand factor, type A domain"/>
    <property type="match status" value="1"/>
</dbReference>
<dbReference type="InterPro" id="IPR036465">
    <property type="entry name" value="vWFA_dom_sf"/>
</dbReference>
<feature type="region of interest" description="Disordered" evidence="3">
    <location>
        <begin position="83"/>
        <end position="115"/>
    </location>
</feature>
<protein>
    <submittedName>
        <fullName evidence="6">Uncharacterized protein</fullName>
    </submittedName>
</protein>
<dbReference type="GO" id="GO:0005524">
    <property type="term" value="F:ATP binding"/>
    <property type="evidence" value="ECO:0000318"/>
    <property type="project" value="GO_Central"/>
</dbReference>
<dbReference type="InterPro" id="IPR014018">
    <property type="entry name" value="SecA_motor_DEAD"/>
</dbReference>
<keyword evidence="1" id="KW-0813">Transport</keyword>
<dbReference type="GO" id="GO:0006605">
    <property type="term" value="P:protein targeting"/>
    <property type="evidence" value="ECO:0007669"/>
    <property type="project" value="InterPro"/>
</dbReference>
<dbReference type="InParanoid" id="A9V2D2"/>
<dbReference type="FunFam" id="3.40.50.300:FF:003752">
    <property type="entry name" value="Predicted protein"/>
    <property type="match status" value="1"/>
</dbReference>
<sequence>MNRNQQRVDAMFSDIEMHDDFHRAEAFEQLLNCVAQISDQVDTLPGSLSSQEKRDAKNFIQCLKTFLEARRGPAADEDFEVIDLDPDLDGDGDDDGDGDGDSDSDSDDSLGPPKCLKQTQNTLLFSGEVGEPTMFLSTRYPLFSYSHATGLGQNYEDCHPRHVQSADDNDAGWYRVLEHVKYSASGSATLGSPLKDSEVAEVRVVVGKRLEELIEILTNKEQNFWKGAAPLTTMRILAEPIADEAITERYISGLSQVAALVQRHIQGFVSALRAAEYHEAARQMQLLQKLSCFNSELQQPSVAEHELWELGSICPELQDLSTQSWDHSRLLQTLKGMARAVGEALHDRIRKANEKLPFDADVLPEVPQLIQFDSCLASMCQVKQLWSPLAKQLREHAQEAQRTLGTVVAALKESTQQAGLFDYNQWPALHQALDLHERGCAYSSVSELEVVQTMFENDKQALNAAVEIMCKVIQTISDLIADCSADEATVQRLGRTLNLLQGLEENFASKYLPPGQAPYFQSQKATFEGAIRTGVGRPINDAMAKNNLSAAEKSLQQLSLLVAVFRRNSAVRDVQNQARTLLSQLAALHTESNIILDKIVEGQASQDAFEAMARATQKLVSYRCLDPIIVDGRILQEPSELFEAHEDNATVQMVTVLQVATTESVLRRTEQALRESLGSLVSSVCESISTKDPINDFEVQYLCRFHPLQDTLGPEHVELECRRLTTAVDEVDKTLQAFEVVKAPSTTRENDMAWLVRTIAFAEHIRSNCPLFQSQDWSSLRTSLEVRRTDLMNQVQAHAQTLLDAVRSATATGDLGQTRAELAYLQGLNDSCNPDMQKLGQPVYAQAKDAVNRKLEQLVLEHRQNQSSGNLASAQETKQALLGASVLQEHFSGIDQLLAHLHDDDDRALKEIRSQFDAYLEEANYECAEQLLTELAATHETPEWAACHRSLVQSASHGDKLQGTLLEMDELDEKLSRLQVLAPVLPDLQLHDVEAEFSKSIRSIYKRLHQRLWKATTTNQFATAEVLYALLISWRSRERDDVFDASRLIHDSSLDANNDAANEMPAEPKGNLAEVEVYAREIDTTIRQQVEQLVQARAGPKLSRFVKAVERIRAQEYDPDNTLFPNLLALADDVNQWVEQAAAKELDEIETTLFELGPSLARAKLCGFDDFFYNPLQGDELPPFKSSESPLSVQRNEVHDAIQQAQDAEDLELLTPESARNLAQTFAKDGVHERPNFVSKLRNICQRGVQELQTRQAEALRDKRTGTLFTAAAVGRVLGLLALETELKDKGLDSFLMTLQTCYIVPACDAIVKRADDDLNCFIDMARAFDVQGVERLFAIFDGNMKRLEESQSFDMTLLQDAKQSFAQLKGDVSAETSGAQLGAEDVDQPSLNDILTPNFEAEKLDRRLERLKYLASSQAEAQQRSQNFFGARSSFDPARTLTAIVAHWRSLTQDLVRVFKQRLSAHDQVDEIAACYAWIGQLKVVADADLVRDFADARRRLDNSLLNFARQAVTSVLACAKTKDWQPMNALLRFSFDLDGAFLQQAKAQLPAPALSMASEQVKALLQLVQEADKVGNKNLASLATCLACMQELASNCISDEVQAEVQRRTKERLDQVQTTGPDDTADLDLGDALSAAGEYGEEVKRDYKRFAAALIRQRQEATRSMTLDVALNKMQLGTNAISTKHADQLREAYNRYQAKFEYLIRKPPSAIPDLVHAAQQHGRKLARDASALKRELPVLLAYLSAIWSLSSRATIAKTTKSSHGIYKELHVIQILALFELVGLSQSKGWIAGLGAWCKSFVPNAAKSKLGGAFVQLQTGGGKRILLGFASVIYSLLGFDVACACYSAILSTRDYEDFKAFFELLAVSKHIQYSTLTDLAREALNTSGDIRDALQTLIVTGKLSDGKPQSHTRPTILLVDEVDTLLSPVFLTEPYNPGTLVHDKDFTALMRAVWSNKTLTAQQVQQLPEAQTLLQRYVHAKNLMPTIFNLVVAGRAAIEKNQHPHSVDDQGRIVYKRQGLDENSADVVYGYETQFAYLMEEGRGRVPPEVCADHIGMLFTAGHFSFVKIIQSFDMISGVTGTMPEDTTLLNDRFNIERQCVMPSMYGATRLVLDPVLITENMAQQHQAIADECHVRSSGRAVIVFFPNSTAREAFQASAEFQGKLGGRDINIIDVGKPDIPHRIRQATRQNSITLATAPFGRGSDFTVLNRDIKAKGGVHVIQAFLSTEVAEQIQIQGRTAREDNPGSYRLVLCLPDLKSLLKEHYPDTIRSGSFSKLPIALDQARRAVHAEFLNASFAALRQCEAAHVASLKLRDELFAGRQGNPERALRYVQQYSSHAEYAEAADVLMVVDVSGSMTDYMEQARAFVRTIAREGFHLDSAASQHRMALFTFGTTATALGSEPLFTSDWAQLQQRVAQIAVNGATNYLPALELVEQSLRDLKASDPARYNASRRIVLFQTDGSNSDRNQTRAITATARRIVDELDATLMAVLTGAGVSSSNVSYYVGRSRQFDSQDRTDGAALSKLILTVDDYDALVQRASDIAACAISGQLTSMLWSVAAPHCMYSTCPTLADQDTRRRRRTSQPQHLLQYLPQNLSSFVNTFSTKRALRSPSGPCLEPDITFEASLHSSSESPRKNMCTCCLTLASWPTLLQHTPGDKDSAIADERKRGQNYISDRRAARRKLTPRFMLVQDAELDQDMTSLGIAGASSVKHNA</sequence>
<dbReference type="eggNOG" id="ENOG502RZNF">
    <property type="taxonomic scope" value="Eukaryota"/>
</dbReference>
<evidence type="ECO:0000313" key="7">
    <source>
        <dbReference type="Proteomes" id="UP000001357"/>
    </source>
</evidence>
<dbReference type="PANTHER" id="PTHR30612">
    <property type="entry name" value="SECA INNER MEMBRANE COMPONENT OF SEC PROTEIN SECRETION SYSTEM"/>
    <property type="match status" value="1"/>
</dbReference>
<keyword evidence="1" id="KW-0653">Protein transport</keyword>
<dbReference type="CDD" id="cd00198">
    <property type="entry name" value="vWFA"/>
    <property type="match status" value="1"/>
</dbReference>
<dbReference type="KEGG" id="mbr:MONBRDRAFT_9192"/>
<keyword evidence="7" id="KW-1185">Reference proteome</keyword>